<protein>
    <submittedName>
        <fullName evidence="1">Uncharacterized protein</fullName>
    </submittedName>
</protein>
<gene>
    <name evidence="1" type="ORF">BN2475_340175</name>
</gene>
<dbReference type="STRING" id="1247936.BN2475_340175"/>
<evidence type="ECO:0000313" key="2">
    <source>
        <dbReference type="Proteomes" id="UP000187012"/>
    </source>
</evidence>
<dbReference type="AlphaFoldDB" id="A0A1N7S4G7"/>
<dbReference type="RefSeq" id="WP_094780610.1">
    <property type="nucleotide sequence ID" value="NZ_CYGX02000034.1"/>
</dbReference>
<reference evidence="1 2" key="1">
    <citation type="submission" date="2016-12" db="EMBL/GenBank/DDBJ databases">
        <authorList>
            <person name="Song W.-J."/>
            <person name="Kurnit D.M."/>
        </authorList>
    </citation>
    <scope>NUCLEOTIDE SEQUENCE [LARGE SCALE GENOMIC DNA]</scope>
    <source>
        <strain evidence="1 2">STM7296</strain>
    </source>
</reference>
<organism evidence="1 2">
    <name type="scientific">Paraburkholderia ribeironis</name>
    <dbReference type="NCBI Taxonomy" id="1247936"/>
    <lineage>
        <taxon>Bacteria</taxon>
        <taxon>Pseudomonadati</taxon>
        <taxon>Pseudomonadota</taxon>
        <taxon>Betaproteobacteria</taxon>
        <taxon>Burkholderiales</taxon>
        <taxon>Burkholderiaceae</taxon>
        <taxon>Paraburkholderia</taxon>
    </lineage>
</organism>
<name>A0A1N7S4G7_9BURK</name>
<dbReference type="Proteomes" id="UP000187012">
    <property type="component" value="Unassembled WGS sequence"/>
</dbReference>
<keyword evidence="2" id="KW-1185">Reference proteome</keyword>
<dbReference type="EMBL" id="CYGX02000034">
    <property type="protein sequence ID" value="SIT42235.1"/>
    <property type="molecule type" value="Genomic_DNA"/>
</dbReference>
<proteinExistence type="predicted"/>
<evidence type="ECO:0000313" key="1">
    <source>
        <dbReference type="EMBL" id="SIT42235.1"/>
    </source>
</evidence>
<accession>A0A1N7S4G7</accession>
<sequence length="199" mass="21941">MTEAEMLEMAERVAGNARAYQDKLAAQLDEALEAISRSTGRADAWSVVGSLPERYPEVIELAVKLFALATVHEATNYEPGPELGTAKPLKGRAAAAGILAVRLMTPPAERPSKGEPLTVTLPMPFFDSDDISNATQRLHMTMCREVCELILRNPGRGARKVAIADVATRYGYRRSAVEQAYDTYRERIEPLAQLKLLRK</sequence>